<proteinExistence type="predicted"/>
<gene>
    <name evidence="1" type="ORF">CBO05P2_125</name>
</gene>
<sequence length="95" mass="11591">MKNKHYVRESKRSNLRKILGFINSITFLKMLEKKCDLEVIQWLNELGMDLKESENNIIFENKKGRIIFEELRWYDDLNSHLPTYTEWSYKCCKLK</sequence>
<dbReference type="HOGENOM" id="CLU_2367833_0_0_9"/>
<accession>A0A060N6C5</accession>
<dbReference type="EMBL" id="BA000059">
    <property type="protein sequence ID" value="BAO05150.1"/>
    <property type="molecule type" value="Genomic_DNA"/>
</dbReference>
<dbReference type="RefSeq" id="WP_030032316.1">
    <property type="nucleotide sequence ID" value="NZ_BA000059.1"/>
</dbReference>
<organism evidence="1">
    <name type="scientific">Clostridium botulinum B str. Osaka05</name>
    <dbReference type="NCBI Taxonomy" id="1407017"/>
    <lineage>
        <taxon>Bacteria</taxon>
        <taxon>Bacillati</taxon>
        <taxon>Bacillota</taxon>
        <taxon>Clostridia</taxon>
        <taxon>Eubacteriales</taxon>
        <taxon>Clostridiaceae</taxon>
        <taxon>Clostridium</taxon>
    </lineage>
</organism>
<protein>
    <submittedName>
        <fullName evidence="1">Uncharacterized protein</fullName>
    </submittedName>
</protein>
<reference evidence="1" key="1">
    <citation type="submission" date="2013-10" db="EMBL/GenBank/DDBJ databases">
        <title>Draft genome sequence of Clostridium botulinum type B strain Osaka05.</title>
        <authorList>
            <person name="Sakaguchi Y."/>
            <person name="Hosomi K."/>
            <person name="Uchiyama J."/>
            <person name="Ogura Y."/>
            <person name="Sakaguchi M."/>
            <person name="Kohda T."/>
            <person name="Mukamoto M."/>
            <person name="Misawa N."/>
            <person name="Matsuzaki S."/>
            <person name="Hayashi T."/>
            <person name="Kozaki S."/>
        </authorList>
    </citation>
    <scope>NUCLEOTIDE SEQUENCE</scope>
    <source>
        <strain evidence="1">Osaka05</strain>
    </source>
</reference>
<evidence type="ECO:0000313" key="1">
    <source>
        <dbReference type="EMBL" id="BAO05150.1"/>
    </source>
</evidence>
<name>A0A060N6C5_CLOBO</name>
<dbReference type="Proteomes" id="UP000054164">
    <property type="component" value="Unassembled WGS sequence"/>
</dbReference>
<dbReference type="AlphaFoldDB" id="A0A060N6C5"/>